<feature type="domain" description="Glycosyl transferase family 1" evidence="4">
    <location>
        <begin position="191"/>
        <end position="344"/>
    </location>
</feature>
<dbReference type="PANTHER" id="PTHR12526:SF640">
    <property type="entry name" value="COLANIC ACID BIOSYNTHESIS GLYCOSYLTRANSFERASE WCAL-RELATED"/>
    <property type="match status" value="1"/>
</dbReference>
<dbReference type="InterPro" id="IPR028098">
    <property type="entry name" value="Glyco_trans_4-like_N"/>
</dbReference>
<name>A0ABP4EA90_9ACTN</name>
<protein>
    <submittedName>
        <fullName evidence="6">Glycosyltransferase family 4 protein</fullName>
    </submittedName>
</protein>
<organism evidence="6 7">
    <name type="scientific">Nocardioides dubius</name>
    <dbReference type="NCBI Taxonomy" id="317019"/>
    <lineage>
        <taxon>Bacteria</taxon>
        <taxon>Bacillati</taxon>
        <taxon>Actinomycetota</taxon>
        <taxon>Actinomycetes</taxon>
        <taxon>Propionibacteriales</taxon>
        <taxon>Nocardioidaceae</taxon>
        <taxon>Nocardioides</taxon>
    </lineage>
</organism>
<comment type="caution">
    <text evidence="6">The sequence shown here is derived from an EMBL/GenBank/DDBJ whole genome shotgun (WGS) entry which is preliminary data.</text>
</comment>
<dbReference type="Proteomes" id="UP001501581">
    <property type="component" value="Unassembled WGS sequence"/>
</dbReference>
<evidence type="ECO:0000313" key="7">
    <source>
        <dbReference type="Proteomes" id="UP001501581"/>
    </source>
</evidence>
<dbReference type="Pfam" id="PF13439">
    <property type="entry name" value="Glyco_transf_4"/>
    <property type="match status" value="1"/>
</dbReference>
<dbReference type="RefSeq" id="WP_343992128.1">
    <property type="nucleotide sequence ID" value="NZ_BAAALG010000003.1"/>
</dbReference>
<evidence type="ECO:0000256" key="3">
    <source>
        <dbReference type="ARBA" id="ARBA00022679"/>
    </source>
</evidence>
<evidence type="ECO:0000259" key="4">
    <source>
        <dbReference type="Pfam" id="PF00534"/>
    </source>
</evidence>
<keyword evidence="2" id="KW-0328">Glycosyltransferase</keyword>
<keyword evidence="7" id="KW-1185">Reference proteome</keyword>
<dbReference type="CDD" id="cd03801">
    <property type="entry name" value="GT4_PimA-like"/>
    <property type="match status" value="1"/>
</dbReference>
<accession>A0ABP4EA90</accession>
<comment type="similarity">
    <text evidence="1">Belongs to the glycosyltransferase group 1 family. Glycosyltransferase 4 subfamily.</text>
</comment>
<evidence type="ECO:0000313" key="6">
    <source>
        <dbReference type="EMBL" id="GAA1096217.1"/>
    </source>
</evidence>
<dbReference type="PANTHER" id="PTHR12526">
    <property type="entry name" value="GLYCOSYLTRANSFERASE"/>
    <property type="match status" value="1"/>
</dbReference>
<dbReference type="EMBL" id="BAAALG010000003">
    <property type="protein sequence ID" value="GAA1096217.1"/>
    <property type="molecule type" value="Genomic_DNA"/>
</dbReference>
<evidence type="ECO:0000256" key="1">
    <source>
        <dbReference type="ARBA" id="ARBA00009481"/>
    </source>
</evidence>
<dbReference type="InterPro" id="IPR001296">
    <property type="entry name" value="Glyco_trans_1"/>
</dbReference>
<dbReference type="Gene3D" id="3.40.50.2000">
    <property type="entry name" value="Glycogen Phosphorylase B"/>
    <property type="match status" value="2"/>
</dbReference>
<dbReference type="Pfam" id="PF00534">
    <property type="entry name" value="Glycos_transf_1"/>
    <property type="match status" value="1"/>
</dbReference>
<proteinExistence type="inferred from homology"/>
<feature type="domain" description="Glycosyltransferase subfamily 4-like N-terminal" evidence="5">
    <location>
        <begin position="17"/>
        <end position="173"/>
    </location>
</feature>
<keyword evidence="3" id="KW-0808">Transferase</keyword>
<sequence>MRIAFLTWRDTGHPDGGGSEVYVEQIAQRLAARGHQVTVVTARYPGARADESRRGVRYRRRGGRLSVYPRGLAWLLGRDGRRQDAVVEVINGLPFAARLVRRDGLIALVHHLHREQWRMIYPGLGGRLGWTVESRVTPRLYRRVPHVTVSDASRTDLIGLGIAAESVTVIHNGSTLAGVLPTPAGVTTATPRLCVLGRLVPHKQVEHALHVVAELRRQGTEVPLDVIGSGWWADRLVAEARRLGVSHLVQFHGQVGDAERDALLAGAWVHLMPSVKEGWGRVVVDAALQATPSVAYRAAGGVRESIEDGVTGLLVDDLDALTRATADLLADRERCLEMGRAARARAALFDWETSTDQVEELLSPDPRR</sequence>
<evidence type="ECO:0000259" key="5">
    <source>
        <dbReference type="Pfam" id="PF13439"/>
    </source>
</evidence>
<dbReference type="SUPFAM" id="SSF53756">
    <property type="entry name" value="UDP-Glycosyltransferase/glycogen phosphorylase"/>
    <property type="match status" value="1"/>
</dbReference>
<gene>
    <name evidence="6" type="ORF">GCM10009668_10870</name>
</gene>
<reference evidence="7" key="1">
    <citation type="journal article" date="2019" name="Int. J. Syst. Evol. Microbiol.">
        <title>The Global Catalogue of Microorganisms (GCM) 10K type strain sequencing project: providing services to taxonomists for standard genome sequencing and annotation.</title>
        <authorList>
            <consortium name="The Broad Institute Genomics Platform"/>
            <consortium name="The Broad Institute Genome Sequencing Center for Infectious Disease"/>
            <person name="Wu L."/>
            <person name="Ma J."/>
        </authorList>
    </citation>
    <scope>NUCLEOTIDE SEQUENCE [LARGE SCALE GENOMIC DNA]</scope>
    <source>
        <strain evidence="7">JCM 13008</strain>
    </source>
</reference>
<evidence type="ECO:0000256" key="2">
    <source>
        <dbReference type="ARBA" id="ARBA00022676"/>
    </source>
</evidence>